<organism evidence="1 2">
    <name type="scientific">Pangasianodon gigas</name>
    <name type="common">Mekong giant catfish</name>
    <name type="synonym">Pangasius gigas</name>
    <dbReference type="NCBI Taxonomy" id="30993"/>
    <lineage>
        <taxon>Eukaryota</taxon>
        <taxon>Metazoa</taxon>
        <taxon>Chordata</taxon>
        <taxon>Craniata</taxon>
        <taxon>Vertebrata</taxon>
        <taxon>Euteleostomi</taxon>
        <taxon>Actinopterygii</taxon>
        <taxon>Neopterygii</taxon>
        <taxon>Teleostei</taxon>
        <taxon>Ostariophysi</taxon>
        <taxon>Siluriformes</taxon>
        <taxon>Pangasiidae</taxon>
        <taxon>Pangasianodon</taxon>
    </lineage>
</organism>
<name>A0ACC5WB76_PANGG</name>
<reference evidence="1 2" key="1">
    <citation type="journal article" date="2022" name="bioRxiv">
        <title>An ancient truncated duplication of the anti-Mullerian hormone receptor type 2 gene is a potential conserved master sex determinant in the Pangasiidae catfish family.</title>
        <authorList>
            <person name="Wen M."/>
            <person name="Pan Q."/>
            <person name="Jouanno E."/>
            <person name="Montfort J."/>
            <person name="Zahm M."/>
            <person name="Cabau C."/>
            <person name="Klopp C."/>
            <person name="Iampietro C."/>
            <person name="Roques C."/>
            <person name="Bouchez O."/>
            <person name="Castinel A."/>
            <person name="Donnadieu C."/>
            <person name="Parrinello H."/>
            <person name="Poncet C."/>
            <person name="Belmonte E."/>
            <person name="Gautier V."/>
            <person name="Avarre J.-C."/>
            <person name="Dugue R."/>
            <person name="Gustiano R."/>
            <person name="Ha T.T.T."/>
            <person name="Campet M."/>
            <person name="Sriphairoj K."/>
            <person name="Ribolli J."/>
            <person name="de Almeida F.L."/>
            <person name="Desvignes T."/>
            <person name="Postlethwait J.H."/>
            <person name="Bucao C.F."/>
            <person name="Robinson-Rechavi M."/>
            <person name="Bobe J."/>
            <person name="Herpin A."/>
            <person name="Guiguen Y."/>
        </authorList>
    </citation>
    <scope>NUCLEOTIDE SEQUENCE [LARGE SCALE GENOMIC DNA]</scope>
    <source>
        <strain evidence="1">YG-Dec2019</strain>
    </source>
</reference>
<dbReference type="EMBL" id="CM040456">
    <property type="protein sequence ID" value="MCI4376141.1"/>
    <property type="molecule type" value="Genomic_DNA"/>
</dbReference>
<protein>
    <submittedName>
        <fullName evidence="1">Uncharacterized protein</fullName>
    </submittedName>
</protein>
<keyword evidence="2" id="KW-1185">Reference proteome</keyword>
<accession>A0ACC5WB76</accession>
<evidence type="ECO:0000313" key="2">
    <source>
        <dbReference type="Proteomes" id="UP000829447"/>
    </source>
</evidence>
<proteinExistence type="predicted"/>
<evidence type="ECO:0000313" key="1">
    <source>
        <dbReference type="EMBL" id="MCI4376141.1"/>
    </source>
</evidence>
<gene>
    <name evidence="1" type="ORF">PGIGA_G00184810</name>
</gene>
<comment type="caution">
    <text evidence="1">The sequence shown here is derived from an EMBL/GenBank/DDBJ whole genome shotgun (WGS) entry which is preliminary data.</text>
</comment>
<sequence length="81" mass="8194">MPFLTQPSSTLSGLGTGTGSALSCATPVAGVSSLAGNCTWVTADRILSKEITRGSGGVPEARFGSGCSPPESDYNRQDDLT</sequence>
<dbReference type="Proteomes" id="UP000829447">
    <property type="component" value="Linkage Group LG3"/>
</dbReference>